<sequence>MLIFTLLLLVIAALTAYLHYRTGAHPAGSSNVVDRDADRMDHELRAILGIRETR</sequence>
<accession>A0ABW6S2E6</accession>
<dbReference type="RefSeq" id="WP_157186259.1">
    <property type="nucleotide sequence ID" value="NZ_JBIAQY010000007.1"/>
</dbReference>
<dbReference type="Proteomes" id="UP001601992">
    <property type="component" value="Unassembled WGS sequence"/>
</dbReference>
<dbReference type="EMBL" id="JBIAQY010000007">
    <property type="protein sequence ID" value="MFF3570475.1"/>
    <property type="molecule type" value="Genomic_DNA"/>
</dbReference>
<gene>
    <name evidence="1" type="ORF">ACFYXQ_22095</name>
</gene>
<organism evidence="1 2">
    <name type="scientific">Nocardia jiangxiensis</name>
    <dbReference type="NCBI Taxonomy" id="282685"/>
    <lineage>
        <taxon>Bacteria</taxon>
        <taxon>Bacillati</taxon>
        <taxon>Actinomycetota</taxon>
        <taxon>Actinomycetes</taxon>
        <taxon>Mycobacteriales</taxon>
        <taxon>Nocardiaceae</taxon>
        <taxon>Nocardia</taxon>
    </lineage>
</organism>
<reference evidence="1 2" key="1">
    <citation type="submission" date="2024-10" db="EMBL/GenBank/DDBJ databases">
        <title>The Natural Products Discovery Center: Release of the First 8490 Sequenced Strains for Exploring Actinobacteria Biosynthetic Diversity.</title>
        <authorList>
            <person name="Kalkreuter E."/>
            <person name="Kautsar S.A."/>
            <person name="Yang D."/>
            <person name="Bader C.D."/>
            <person name="Teijaro C.N."/>
            <person name="Fluegel L."/>
            <person name="Davis C.M."/>
            <person name="Simpson J.R."/>
            <person name="Lauterbach L."/>
            <person name="Steele A.D."/>
            <person name="Gui C."/>
            <person name="Meng S."/>
            <person name="Li G."/>
            <person name="Viehrig K."/>
            <person name="Ye F."/>
            <person name="Su P."/>
            <person name="Kiefer A.F."/>
            <person name="Nichols A."/>
            <person name="Cepeda A.J."/>
            <person name="Yan W."/>
            <person name="Fan B."/>
            <person name="Jiang Y."/>
            <person name="Adhikari A."/>
            <person name="Zheng C.-J."/>
            <person name="Schuster L."/>
            <person name="Cowan T.M."/>
            <person name="Smanski M.J."/>
            <person name="Chevrette M.G."/>
            <person name="De Carvalho L.P.S."/>
            <person name="Shen B."/>
        </authorList>
    </citation>
    <scope>NUCLEOTIDE SEQUENCE [LARGE SCALE GENOMIC DNA]</scope>
    <source>
        <strain evidence="1 2">NPDC002593</strain>
    </source>
</reference>
<protein>
    <submittedName>
        <fullName evidence="1">Uncharacterized protein</fullName>
    </submittedName>
</protein>
<evidence type="ECO:0000313" key="2">
    <source>
        <dbReference type="Proteomes" id="UP001601992"/>
    </source>
</evidence>
<comment type="caution">
    <text evidence="1">The sequence shown here is derived from an EMBL/GenBank/DDBJ whole genome shotgun (WGS) entry which is preliminary data.</text>
</comment>
<keyword evidence="2" id="KW-1185">Reference proteome</keyword>
<name>A0ABW6S2E6_9NOCA</name>
<evidence type="ECO:0000313" key="1">
    <source>
        <dbReference type="EMBL" id="MFF3570475.1"/>
    </source>
</evidence>
<proteinExistence type="predicted"/>